<gene>
    <name evidence="1" type="ORF">SAMN04488559_11713</name>
</gene>
<proteinExistence type="predicted"/>
<reference evidence="1 2" key="1">
    <citation type="submission" date="2016-10" db="EMBL/GenBank/DDBJ databases">
        <authorList>
            <person name="de Groot N.N."/>
        </authorList>
    </citation>
    <scope>NUCLEOTIDE SEQUENCE [LARGE SCALE GENOMIC DNA]</scope>
    <source>
        <strain evidence="1 2">DSM 13760</strain>
    </source>
</reference>
<dbReference type="AlphaFoldDB" id="A0A1H9TWG6"/>
<protein>
    <submittedName>
        <fullName evidence="1">Uncharacterized protein</fullName>
    </submittedName>
</protein>
<dbReference type="STRING" id="142588.SAMN04488559_11713"/>
<dbReference type="EMBL" id="FOHA01000017">
    <property type="protein sequence ID" value="SES01257.1"/>
    <property type="molecule type" value="Genomic_DNA"/>
</dbReference>
<dbReference type="RefSeq" id="WP_092653409.1">
    <property type="nucleotide sequence ID" value="NZ_FOHA01000017.1"/>
</dbReference>
<dbReference type="Proteomes" id="UP000198948">
    <property type="component" value="Unassembled WGS sequence"/>
</dbReference>
<organism evidence="1 2">
    <name type="scientific">Isobaculum melis</name>
    <dbReference type="NCBI Taxonomy" id="142588"/>
    <lineage>
        <taxon>Bacteria</taxon>
        <taxon>Bacillati</taxon>
        <taxon>Bacillota</taxon>
        <taxon>Bacilli</taxon>
        <taxon>Lactobacillales</taxon>
        <taxon>Carnobacteriaceae</taxon>
        <taxon>Isobaculum</taxon>
    </lineage>
</organism>
<keyword evidence="2" id="KW-1185">Reference proteome</keyword>
<accession>A0A1H9TWG6</accession>
<name>A0A1H9TWG6_9LACT</name>
<evidence type="ECO:0000313" key="1">
    <source>
        <dbReference type="EMBL" id="SES01257.1"/>
    </source>
</evidence>
<evidence type="ECO:0000313" key="2">
    <source>
        <dbReference type="Proteomes" id="UP000198948"/>
    </source>
</evidence>
<dbReference type="OrthoDB" id="2882689at2"/>
<sequence length="110" mass="13204">MYSFRKVTLADGSENLVMDFSDSKLQLMSAFLFTEAGPFRQEILEKIEVVKQNNWKHEIFEGNVFYVEMSKRVIYLENQLTEETLQVESNLFFDLFTIWIKETNHFYQKK</sequence>